<proteinExistence type="predicted"/>
<dbReference type="Proteomes" id="UP000054477">
    <property type="component" value="Unassembled WGS sequence"/>
</dbReference>
<feature type="region of interest" description="Disordered" evidence="1">
    <location>
        <begin position="1"/>
        <end position="27"/>
    </location>
</feature>
<sequence length="127" mass="14783">MNSVNLSASTSTFGRSTGQRNTNRLSRNVNAIIDVEHPQMEPDEEADTLPPLMGRTLHGRGWDMDEAWHELESSTHHLYLWDQLAPVPTKENRTGSDVQYYRRQNQLVQEYDEDRWLTIVYNFNGAY</sequence>
<evidence type="ECO:0000256" key="1">
    <source>
        <dbReference type="SAM" id="MobiDB-lite"/>
    </source>
</evidence>
<dbReference type="HOGENOM" id="CLU_1970911_0_0_1"/>
<evidence type="ECO:0000313" key="2">
    <source>
        <dbReference type="EMBL" id="KIJ90271.1"/>
    </source>
</evidence>
<dbReference type="AlphaFoldDB" id="A0A0C9WXZ5"/>
<reference evidence="2 3" key="1">
    <citation type="submission" date="2014-04" db="EMBL/GenBank/DDBJ databases">
        <authorList>
            <consortium name="DOE Joint Genome Institute"/>
            <person name="Kuo A."/>
            <person name="Kohler A."/>
            <person name="Nagy L.G."/>
            <person name="Floudas D."/>
            <person name="Copeland A."/>
            <person name="Barry K.W."/>
            <person name="Cichocki N."/>
            <person name="Veneault-Fourrey C."/>
            <person name="LaButti K."/>
            <person name="Lindquist E.A."/>
            <person name="Lipzen A."/>
            <person name="Lundell T."/>
            <person name="Morin E."/>
            <person name="Murat C."/>
            <person name="Sun H."/>
            <person name="Tunlid A."/>
            <person name="Henrissat B."/>
            <person name="Grigoriev I.V."/>
            <person name="Hibbett D.S."/>
            <person name="Martin F."/>
            <person name="Nordberg H.P."/>
            <person name="Cantor M.N."/>
            <person name="Hua S.X."/>
        </authorList>
    </citation>
    <scope>NUCLEOTIDE SEQUENCE [LARGE SCALE GENOMIC DNA]</scope>
    <source>
        <strain evidence="2 3">LaAM-08-1</strain>
    </source>
</reference>
<dbReference type="OrthoDB" id="4088568at2759"/>
<reference evidence="3" key="2">
    <citation type="submission" date="2015-01" db="EMBL/GenBank/DDBJ databases">
        <title>Evolutionary Origins and Diversification of the Mycorrhizal Mutualists.</title>
        <authorList>
            <consortium name="DOE Joint Genome Institute"/>
            <consortium name="Mycorrhizal Genomics Consortium"/>
            <person name="Kohler A."/>
            <person name="Kuo A."/>
            <person name="Nagy L.G."/>
            <person name="Floudas D."/>
            <person name="Copeland A."/>
            <person name="Barry K.W."/>
            <person name="Cichocki N."/>
            <person name="Veneault-Fourrey C."/>
            <person name="LaButti K."/>
            <person name="Lindquist E.A."/>
            <person name="Lipzen A."/>
            <person name="Lundell T."/>
            <person name="Morin E."/>
            <person name="Murat C."/>
            <person name="Riley R."/>
            <person name="Ohm R."/>
            <person name="Sun H."/>
            <person name="Tunlid A."/>
            <person name="Henrissat B."/>
            <person name="Grigoriev I.V."/>
            <person name="Hibbett D.S."/>
            <person name="Martin F."/>
        </authorList>
    </citation>
    <scope>NUCLEOTIDE SEQUENCE [LARGE SCALE GENOMIC DNA]</scope>
    <source>
        <strain evidence="3">LaAM-08-1</strain>
    </source>
</reference>
<dbReference type="EMBL" id="KN839231">
    <property type="protein sequence ID" value="KIJ90271.1"/>
    <property type="molecule type" value="Genomic_DNA"/>
</dbReference>
<accession>A0A0C9WXZ5</accession>
<protein>
    <submittedName>
        <fullName evidence="2">Unplaced genomic scaffold K443scaffold_696, whole genome shotgun sequence</fullName>
    </submittedName>
</protein>
<keyword evidence="3" id="KW-1185">Reference proteome</keyword>
<organism evidence="2 3">
    <name type="scientific">Laccaria amethystina LaAM-08-1</name>
    <dbReference type="NCBI Taxonomy" id="1095629"/>
    <lineage>
        <taxon>Eukaryota</taxon>
        <taxon>Fungi</taxon>
        <taxon>Dikarya</taxon>
        <taxon>Basidiomycota</taxon>
        <taxon>Agaricomycotina</taxon>
        <taxon>Agaricomycetes</taxon>
        <taxon>Agaricomycetidae</taxon>
        <taxon>Agaricales</taxon>
        <taxon>Agaricineae</taxon>
        <taxon>Hydnangiaceae</taxon>
        <taxon>Laccaria</taxon>
    </lineage>
</organism>
<name>A0A0C9WXZ5_9AGAR</name>
<evidence type="ECO:0000313" key="3">
    <source>
        <dbReference type="Proteomes" id="UP000054477"/>
    </source>
</evidence>
<gene>
    <name evidence="2" type="ORF">K443DRAFT_15375</name>
</gene>
<dbReference type="STRING" id="1095629.A0A0C9WXZ5"/>